<protein>
    <recommendedName>
        <fullName evidence="1">PH domain-containing protein</fullName>
    </recommendedName>
</protein>
<sequence>MEINYSCDCKRLLLKVQIKQKFKFMNQEFEETYEKTFDMKKDNADNIKNWIESVKKQTEDLQAKLDKIADVIS</sequence>
<proteinExistence type="predicted"/>
<evidence type="ECO:0000313" key="2">
    <source>
        <dbReference type="EMBL" id="ALG96817.1"/>
    </source>
</evidence>
<dbReference type="RefSeq" id="YP_009197894.1">
    <property type="nucleotide sequence ID" value="NC_028787.1"/>
</dbReference>
<evidence type="ECO:0000313" key="3">
    <source>
        <dbReference type="Proteomes" id="UP000202152"/>
    </source>
</evidence>
<dbReference type="InterPro" id="IPR001849">
    <property type="entry name" value="PH_domain"/>
</dbReference>
<dbReference type="EMBL" id="KP282674">
    <property type="protein sequence ID" value="ALG96817.1"/>
    <property type="molecule type" value="Genomic_DNA"/>
</dbReference>
<feature type="domain" description="PH" evidence="1">
    <location>
        <begin position="1"/>
        <end position="59"/>
    </location>
</feature>
<dbReference type="Proteomes" id="UP000202152">
    <property type="component" value="Segment"/>
</dbReference>
<keyword evidence="3" id="KW-1185">Reference proteome</keyword>
<organism evidence="2 3">
    <name type="scientific">Acidianus bottle-shaped virus 3 strain ABV3</name>
    <dbReference type="NCBI Taxonomy" id="1732174"/>
    <lineage>
        <taxon>Viruses</taxon>
        <taxon>Viruses incertae sedis</taxon>
        <taxon>Ampullaviridae</taxon>
        <taxon>Bottigliavirus</taxon>
        <taxon>Bottigliavirus krisuvikense</taxon>
        <taxon>Bottigliavirus ABV3</taxon>
    </lineage>
</organism>
<dbReference type="PROSITE" id="PS50003">
    <property type="entry name" value="PH_DOMAIN"/>
    <property type="match status" value="1"/>
</dbReference>
<dbReference type="KEGG" id="vg:26625095"/>
<name>A0A0N9P727_9VIRU</name>
<evidence type="ECO:0000259" key="1">
    <source>
        <dbReference type="PROSITE" id="PS50003"/>
    </source>
</evidence>
<dbReference type="GeneID" id="26625095"/>
<accession>A0A0N9P727</accession>
<reference evidence="2 3" key="1">
    <citation type="journal article" date="2015" name="Environ. Microbiol.">
        <title>Novel viral genomes identified from six metagenomes reveal wide distribution of archaeal viruses and high viral diversity in terrestrial hot springs.</title>
        <authorList>
            <person name="Gudbergsdottir S.R."/>
            <person name="Menzel P."/>
            <person name="Krogh A."/>
            <person name="Young M."/>
            <person name="Peng X."/>
        </authorList>
    </citation>
    <scope>NUCLEOTIDE SEQUENCE [LARGE SCALE GENOMIC DNA]</scope>
    <source>
        <strain evidence="2 3">ABV3</strain>
    </source>
</reference>